<evidence type="ECO:0000256" key="1">
    <source>
        <dbReference type="ARBA" id="ARBA00023015"/>
    </source>
</evidence>
<dbReference type="InterPro" id="IPR011711">
    <property type="entry name" value="GntR_C"/>
</dbReference>
<dbReference type="InterPro" id="IPR008920">
    <property type="entry name" value="TF_FadR/GntR_C"/>
</dbReference>
<dbReference type="InterPro" id="IPR036388">
    <property type="entry name" value="WH-like_DNA-bd_sf"/>
</dbReference>
<reference evidence="5 6" key="1">
    <citation type="submission" date="2024-09" db="EMBL/GenBank/DDBJ databases">
        <authorList>
            <person name="Lee S.D."/>
        </authorList>
    </citation>
    <scope>NUCLEOTIDE SEQUENCE [LARGE SCALE GENOMIC DNA]</scope>
    <source>
        <strain evidence="5 6">N1-5</strain>
    </source>
</reference>
<dbReference type="InterPro" id="IPR036390">
    <property type="entry name" value="WH_DNA-bd_sf"/>
</dbReference>
<keyword evidence="1" id="KW-0805">Transcription regulation</keyword>
<gene>
    <name evidence="5" type="ORF">ACEZDJ_34560</name>
</gene>
<dbReference type="SMART" id="SM00895">
    <property type="entry name" value="FCD"/>
    <property type="match status" value="1"/>
</dbReference>
<keyword evidence="6" id="KW-1185">Reference proteome</keyword>
<dbReference type="InterPro" id="IPR000524">
    <property type="entry name" value="Tscrpt_reg_HTH_GntR"/>
</dbReference>
<dbReference type="SUPFAM" id="SSF46785">
    <property type="entry name" value="Winged helix' DNA-binding domain"/>
    <property type="match status" value="1"/>
</dbReference>
<dbReference type="SUPFAM" id="SSF48008">
    <property type="entry name" value="GntR ligand-binding domain-like"/>
    <property type="match status" value="1"/>
</dbReference>
<dbReference type="PROSITE" id="PS50949">
    <property type="entry name" value="HTH_GNTR"/>
    <property type="match status" value="1"/>
</dbReference>
<evidence type="ECO:0000313" key="6">
    <source>
        <dbReference type="Proteomes" id="UP001592528"/>
    </source>
</evidence>
<keyword evidence="3" id="KW-0804">Transcription</keyword>
<dbReference type="EMBL" id="JBHEZZ010000029">
    <property type="protein sequence ID" value="MFC1406432.1"/>
    <property type="molecule type" value="Genomic_DNA"/>
</dbReference>
<evidence type="ECO:0000313" key="5">
    <source>
        <dbReference type="EMBL" id="MFC1406432.1"/>
    </source>
</evidence>
<proteinExistence type="predicted"/>
<evidence type="ECO:0000256" key="2">
    <source>
        <dbReference type="ARBA" id="ARBA00023125"/>
    </source>
</evidence>
<dbReference type="Gene3D" id="1.10.10.10">
    <property type="entry name" value="Winged helix-like DNA-binding domain superfamily/Winged helix DNA-binding domain"/>
    <property type="match status" value="1"/>
</dbReference>
<dbReference type="Proteomes" id="UP001592528">
    <property type="component" value="Unassembled WGS sequence"/>
</dbReference>
<dbReference type="Pfam" id="PF07729">
    <property type="entry name" value="FCD"/>
    <property type="match status" value="1"/>
</dbReference>
<sequence>MDLAVSEPETPSEAAYRQLRDRLLAGGFPLTRRLGEERLAAMVGVSRTPVRHALIRLHGEGLVSRHQDGGYRPAIPDPEDITCLYEARRALEIGAIWAPTEAGRRHDRAALGELREHWENLRSEQPPADAGFVAVDEDFHVRLAAAAGNEVMVDLLRSVNARIRVIRIHDFLSDDRIEQTISEHLDILRAVAADDPSTAERVFRAHLAKSKEVAEERALRAIARMARLD</sequence>
<keyword evidence="2" id="KW-0238">DNA-binding</keyword>
<dbReference type="Pfam" id="PF00392">
    <property type="entry name" value="GntR"/>
    <property type="match status" value="1"/>
</dbReference>
<dbReference type="RefSeq" id="WP_030260941.1">
    <property type="nucleotide sequence ID" value="NZ_JBHEZZ010000029.1"/>
</dbReference>
<dbReference type="SMART" id="SM00345">
    <property type="entry name" value="HTH_GNTR"/>
    <property type="match status" value="1"/>
</dbReference>
<comment type="caution">
    <text evidence="5">The sequence shown here is derived from an EMBL/GenBank/DDBJ whole genome shotgun (WGS) entry which is preliminary data.</text>
</comment>
<organism evidence="5 6">
    <name type="scientific">Streptacidiphilus cavernicola</name>
    <dbReference type="NCBI Taxonomy" id="3342716"/>
    <lineage>
        <taxon>Bacteria</taxon>
        <taxon>Bacillati</taxon>
        <taxon>Actinomycetota</taxon>
        <taxon>Actinomycetes</taxon>
        <taxon>Kitasatosporales</taxon>
        <taxon>Streptomycetaceae</taxon>
        <taxon>Streptacidiphilus</taxon>
    </lineage>
</organism>
<protein>
    <submittedName>
        <fullName evidence="5">GntR family transcriptional regulator</fullName>
    </submittedName>
</protein>
<dbReference type="Gene3D" id="1.20.120.530">
    <property type="entry name" value="GntR ligand-binding domain-like"/>
    <property type="match status" value="1"/>
</dbReference>
<name>A0ABV6UYF3_9ACTN</name>
<evidence type="ECO:0000256" key="3">
    <source>
        <dbReference type="ARBA" id="ARBA00023163"/>
    </source>
</evidence>
<feature type="domain" description="HTH gntR-type" evidence="4">
    <location>
        <begin position="9"/>
        <end position="76"/>
    </location>
</feature>
<evidence type="ECO:0000259" key="4">
    <source>
        <dbReference type="PROSITE" id="PS50949"/>
    </source>
</evidence>
<dbReference type="PANTHER" id="PTHR43537:SF45">
    <property type="entry name" value="GNTR FAMILY REGULATORY PROTEIN"/>
    <property type="match status" value="1"/>
</dbReference>
<dbReference type="PANTHER" id="PTHR43537">
    <property type="entry name" value="TRANSCRIPTIONAL REGULATOR, GNTR FAMILY"/>
    <property type="match status" value="1"/>
</dbReference>
<accession>A0ABV6UYF3</accession>